<dbReference type="SUPFAM" id="SSF89550">
    <property type="entry name" value="PHP domain-like"/>
    <property type="match status" value="1"/>
</dbReference>
<protein>
    <recommendedName>
        <fullName evidence="3 8">Histidinol-phosphatase</fullName>
        <shortName evidence="8">HolPase</shortName>
        <ecNumber evidence="3 8">3.1.3.15</ecNumber>
    </recommendedName>
</protein>
<dbReference type="GO" id="GO:0000105">
    <property type="term" value="P:L-histidine biosynthetic process"/>
    <property type="evidence" value="ECO:0007669"/>
    <property type="project" value="UniProtKB-UniRule"/>
</dbReference>
<dbReference type="PANTHER" id="PTHR21039:SF0">
    <property type="entry name" value="HISTIDINOL-PHOSPHATASE"/>
    <property type="match status" value="1"/>
</dbReference>
<comment type="similarity">
    <text evidence="2 8">Belongs to the PHP hydrolase family. HisK subfamily.</text>
</comment>
<keyword evidence="11" id="KW-1185">Reference proteome</keyword>
<feature type="domain" description="PHP" evidence="9">
    <location>
        <begin position="5"/>
        <end position="193"/>
    </location>
</feature>
<keyword evidence="6 8" id="KW-0368">Histidine biosynthesis</keyword>
<keyword evidence="5 8" id="KW-0378">Hydrolase</keyword>
<dbReference type="EC" id="3.1.3.15" evidence="3 8"/>
<gene>
    <name evidence="10" type="ORF">HCT46_03030</name>
</gene>
<comment type="caution">
    <text evidence="10">The sequence shown here is derived from an EMBL/GenBank/DDBJ whole genome shotgun (WGS) entry which is preliminary data.</text>
</comment>
<dbReference type="EMBL" id="JAATLK010000001">
    <property type="protein sequence ID" value="NIZ46889.1"/>
    <property type="molecule type" value="Genomic_DNA"/>
</dbReference>
<dbReference type="NCBIfam" id="TIGR01856">
    <property type="entry name" value="hisJ_fam"/>
    <property type="match status" value="1"/>
</dbReference>
<comment type="catalytic activity">
    <reaction evidence="7 8">
        <text>L-histidinol phosphate + H2O = L-histidinol + phosphate</text>
        <dbReference type="Rhea" id="RHEA:14465"/>
        <dbReference type="ChEBI" id="CHEBI:15377"/>
        <dbReference type="ChEBI" id="CHEBI:43474"/>
        <dbReference type="ChEBI" id="CHEBI:57699"/>
        <dbReference type="ChEBI" id="CHEBI:57980"/>
        <dbReference type="EC" id="3.1.3.15"/>
    </reaction>
</comment>
<name>A0A968GBT0_9SPIO</name>
<comment type="pathway">
    <text evidence="1 8">Amino-acid biosynthesis; L-histidine biosynthesis; L-histidine from 5-phospho-alpha-D-ribose 1-diphosphate: step 8/9.</text>
</comment>
<dbReference type="AlphaFoldDB" id="A0A968GBT0"/>
<dbReference type="InterPro" id="IPR004013">
    <property type="entry name" value="PHP_dom"/>
</dbReference>
<dbReference type="Gene3D" id="3.20.20.140">
    <property type="entry name" value="Metal-dependent hydrolases"/>
    <property type="match status" value="1"/>
</dbReference>
<dbReference type="PANTHER" id="PTHR21039">
    <property type="entry name" value="HISTIDINOL PHOSPHATASE-RELATED"/>
    <property type="match status" value="1"/>
</dbReference>
<evidence type="ECO:0000313" key="11">
    <source>
        <dbReference type="Proteomes" id="UP000752013"/>
    </source>
</evidence>
<evidence type="ECO:0000256" key="6">
    <source>
        <dbReference type="ARBA" id="ARBA00023102"/>
    </source>
</evidence>
<dbReference type="Proteomes" id="UP000752013">
    <property type="component" value="Unassembled WGS sequence"/>
</dbReference>
<evidence type="ECO:0000256" key="2">
    <source>
        <dbReference type="ARBA" id="ARBA00009152"/>
    </source>
</evidence>
<dbReference type="GO" id="GO:0004401">
    <property type="term" value="F:histidinol-phosphatase activity"/>
    <property type="evidence" value="ECO:0007669"/>
    <property type="project" value="UniProtKB-UniRule"/>
</dbReference>
<keyword evidence="4 8" id="KW-0028">Amino-acid biosynthesis</keyword>
<evidence type="ECO:0000256" key="1">
    <source>
        <dbReference type="ARBA" id="ARBA00004970"/>
    </source>
</evidence>
<dbReference type="Pfam" id="PF02811">
    <property type="entry name" value="PHP"/>
    <property type="match status" value="1"/>
</dbReference>
<evidence type="ECO:0000256" key="8">
    <source>
        <dbReference type="RuleBase" id="RU366003"/>
    </source>
</evidence>
<dbReference type="CDD" id="cd12110">
    <property type="entry name" value="PHP_HisPPase_Hisj_like"/>
    <property type="match status" value="1"/>
</dbReference>
<dbReference type="RefSeq" id="WP_167703331.1">
    <property type="nucleotide sequence ID" value="NZ_CP118168.1"/>
</dbReference>
<evidence type="ECO:0000259" key="9">
    <source>
        <dbReference type="Pfam" id="PF02811"/>
    </source>
</evidence>
<evidence type="ECO:0000256" key="5">
    <source>
        <dbReference type="ARBA" id="ARBA00022801"/>
    </source>
</evidence>
<dbReference type="InterPro" id="IPR010140">
    <property type="entry name" value="Histidinol_P_phosphatase_HisJ"/>
</dbReference>
<evidence type="ECO:0000256" key="3">
    <source>
        <dbReference type="ARBA" id="ARBA00013085"/>
    </source>
</evidence>
<dbReference type="GO" id="GO:0005737">
    <property type="term" value="C:cytoplasm"/>
    <property type="evidence" value="ECO:0007669"/>
    <property type="project" value="TreeGrafter"/>
</dbReference>
<sequence>MMENFHTHLPYCKHASGSAEDYIREAERLGFSALGFSDHSPAPAYMHDVQGYKMAEAQMPLYRDEVRKAAHLSSIPIYLGMEVDVIQEEASYLHEVIMPIMHPDFLIGSVHFIRLNAGRHIGLHEIETSQLFDRYMEQLLWGIEQSDFLFIGHPDRVMITDYVQKHDKQLRSAWRTIAQFAKKHRKPLEYNTSINAGMSPCVSPVLWEEILKEGVSIVVTSDAHAPERLGLGLSDGYEWLRTRQANIVYCSQLLAKKE</sequence>
<evidence type="ECO:0000256" key="4">
    <source>
        <dbReference type="ARBA" id="ARBA00022605"/>
    </source>
</evidence>
<organism evidence="10 11">
    <name type="scientific">Entomospira nematocerorum</name>
    <dbReference type="NCBI Taxonomy" id="2719987"/>
    <lineage>
        <taxon>Bacteria</taxon>
        <taxon>Pseudomonadati</taxon>
        <taxon>Spirochaetota</taxon>
        <taxon>Spirochaetia</taxon>
        <taxon>Spirochaetales</taxon>
        <taxon>Spirochaetaceae</taxon>
        <taxon>Entomospira</taxon>
    </lineage>
</organism>
<dbReference type="InterPro" id="IPR016195">
    <property type="entry name" value="Pol/histidinol_Pase-like"/>
</dbReference>
<reference evidence="10" key="1">
    <citation type="submission" date="2020-03" db="EMBL/GenBank/DDBJ databases">
        <title>Spirochaetal bacteria isolated from arthropods constitute a novel genus Entomospira genus novum within the order Spirochaetales.</title>
        <authorList>
            <person name="Grana-Miraglia L."/>
            <person name="Sikutova S."/>
            <person name="Fingerle V."/>
            <person name="Sing A."/>
            <person name="Castillo-Ramirez S."/>
            <person name="Margos G."/>
            <person name="Rudolf I."/>
        </authorList>
    </citation>
    <scope>NUCLEOTIDE SEQUENCE</scope>
    <source>
        <strain evidence="10">BR208</strain>
    </source>
</reference>
<evidence type="ECO:0000256" key="7">
    <source>
        <dbReference type="ARBA" id="ARBA00049158"/>
    </source>
</evidence>
<evidence type="ECO:0000313" key="10">
    <source>
        <dbReference type="EMBL" id="NIZ46889.1"/>
    </source>
</evidence>
<accession>A0A968GBT0</accession>
<proteinExistence type="inferred from homology"/>